<comment type="caution">
    <text evidence="2">The sequence shown here is derived from an EMBL/GenBank/DDBJ whole genome shotgun (WGS) entry which is preliminary data.</text>
</comment>
<dbReference type="EMBL" id="QVQW01000001">
    <property type="protein sequence ID" value="RKU49715.1"/>
    <property type="molecule type" value="Genomic_DNA"/>
</dbReference>
<protein>
    <recommendedName>
        <fullName evidence="4">Developmental regulatory protein wetA</fullName>
    </recommendedName>
</protein>
<dbReference type="OrthoDB" id="2575228at2759"/>
<gene>
    <name evidence="2" type="ORF">DL546_009878</name>
</gene>
<feature type="compositionally biased region" description="Polar residues" evidence="1">
    <location>
        <begin position="120"/>
        <end position="139"/>
    </location>
</feature>
<feature type="region of interest" description="Disordered" evidence="1">
    <location>
        <begin position="1"/>
        <end position="32"/>
    </location>
</feature>
<evidence type="ECO:0000256" key="1">
    <source>
        <dbReference type="SAM" id="MobiDB-lite"/>
    </source>
</evidence>
<feature type="compositionally biased region" description="Basic and acidic residues" evidence="1">
    <location>
        <begin position="49"/>
        <end position="59"/>
    </location>
</feature>
<sequence length="672" mass="72572">MATAEGMAYHLKSADPFSDDKEGSEQYWTSRDEDPIDFFTQYVTLDDSEGAHGPDEEKGNVYFGLGPAGMDATGSSATSVDAASTSQLHSVASSSDGNGHDYAAGSTISPSGPFYDLESGSHQALEQRSMPASSHSAPCSQRPPAGTSIADTDLNALDDLPLRSSHFGRAGGAGSVPPAACISSPTKKQGRLAEMFNTIRSKTNMLRVRPRQSLADLSTAPPMGTIADRRMRNKPEPPMTPPLTGRMTPACPSQEQAYNMAFVNGNPYLEDPFEAAPPQPHHATMFPNHSQEAFHPHLAQHHQQPQPGWYQDNQPGSAGSADDVLWNPNNAAYLATSGNYQPQYTTASATAKNATLHLNFQLDQQQVYHTQAHYAPPQPPQPSASPEHLYHQQQQQNMLLHMPQPRHPSAPLLHPGTQPPPQQPYPNLQHHHSQSLDGSDPTSYLAPPNLYTRPLPSQPGSTTPHRRPKPRAPSSGARYGPSIHTSPRKPPPIPSSLTATPTQHRNRSVSSGTSSPSPTSRPSRSARRVTSLQQLPQLDIPPVLNASIRKRRSRSKSLSRHEPRTPSPTKGGGGGIGFVNFTPDDSKILMTGVAPSGSSKTKARREKEAVERQRRLSEALVKAVTAAGGDVERLKEETGLEILGDVRVENGGEGMSTQQQSGQEVKMEMGEW</sequence>
<proteinExistence type="predicted"/>
<feature type="region of interest" description="Disordered" evidence="1">
    <location>
        <begin position="373"/>
        <end position="611"/>
    </location>
</feature>
<evidence type="ECO:0000313" key="3">
    <source>
        <dbReference type="Proteomes" id="UP000275385"/>
    </source>
</evidence>
<feature type="region of interest" description="Disordered" evidence="1">
    <location>
        <begin position="46"/>
        <end position="152"/>
    </location>
</feature>
<feature type="compositionally biased region" description="Basic residues" evidence="1">
    <location>
        <begin position="548"/>
        <end position="558"/>
    </location>
</feature>
<feature type="compositionally biased region" description="Polar residues" evidence="1">
    <location>
        <begin position="87"/>
        <end position="97"/>
    </location>
</feature>
<feature type="region of interest" description="Disordered" evidence="1">
    <location>
        <begin position="297"/>
        <end position="324"/>
    </location>
</feature>
<feature type="compositionally biased region" description="Low complexity" evidence="1">
    <location>
        <begin position="391"/>
        <end position="403"/>
    </location>
</feature>
<name>A0A420YPG7_9PEZI</name>
<feature type="compositionally biased region" description="Low complexity" evidence="1">
    <location>
        <begin position="508"/>
        <end position="531"/>
    </location>
</feature>
<evidence type="ECO:0000313" key="2">
    <source>
        <dbReference type="EMBL" id="RKU49715.1"/>
    </source>
</evidence>
<accession>A0A420YPG7</accession>
<dbReference type="STRING" id="177199.A0A420YPG7"/>
<evidence type="ECO:0008006" key="4">
    <source>
        <dbReference type="Google" id="ProtNLM"/>
    </source>
</evidence>
<feature type="compositionally biased region" description="Low complexity" evidence="1">
    <location>
        <begin position="72"/>
        <end position="86"/>
    </location>
</feature>
<feature type="region of interest" description="Disordered" evidence="1">
    <location>
        <begin position="649"/>
        <end position="672"/>
    </location>
</feature>
<dbReference type="Proteomes" id="UP000275385">
    <property type="component" value="Unassembled WGS sequence"/>
</dbReference>
<organism evidence="2 3">
    <name type="scientific">Coniochaeta pulveracea</name>
    <dbReference type="NCBI Taxonomy" id="177199"/>
    <lineage>
        <taxon>Eukaryota</taxon>
        <taxon>Fungi</taxon>
        <taxon>Dikarya</taxon>
        <taxon>Ascomycota</taxon>
        <taxon>Pezizomycotina</taxon>
        <taxon>Sordariomycetes</taxon>
        <taxon>Sordariomycetidae</taxon>
        <taxon>Coniochaetales</taxon>
        <taxon>Coniochaetaceae</taxon>
        <taxon>Coniochaeta</taxon>
    </lineage>
</organism>
<dbReference type="AlphaFoldDB" id="A0A420YPG7"/>
<feature type="region of interest" description="Disordered" evidence="1">
    <location>
        <begin position="216"/>
        <end position="246"/>
    </location>
</feature>
<reference evidence="2 3" key="1">
    <citation type="submission" date="2018-08" db="EMBL/GenBank/DDBJ databases">
        <title>Draft genome of the lignicolous fungus Coniochaeta pulveracea.</title>
        <authorList>
            <person name="Borstlap C.J."/>
            <person name="De Witt R.N."/>
            <person name="Botha A."/>
            <person name="Volschenk H."/>
        </authorList>
    </citation>
    <scope>NUCLEOTIDE SEQUENCE [LARGE SCALE GENOMIC DNA]</scope>
    <source>
        <strain evidence="2 3">CAB683</strain>
    </source>
</reference>
<keyword evidence="3" id="KW-1185">Reference proteome</keyword>